<dbReference type="GO" id="GO:0071973">
    <property type="term" value="P:bacterial-type flagellum-dependent cell motility"/>
    <property type="evidence" value="ECO:0007669"/>
    <property type="project" value="InterPro"/>
</dbReference>
<evidence type="ECO:0000256" key="2">
    <source>
        <dbReference type="ARBA" id="ARBA00009272"/>
    </source>
</evidence>
<dbReference type="PANTHER" id="PTHR34653:SF1">
    <property type="entry name" value="FLAGELLAR HOOK-BASAL BODY COMPLEX PROTEIN FLIE"/>
    <property type="match status" value="1"/>
</dbReference>
<comment type="subcellular location">
    <subcellularLocation>
        <location evidence="1 4">Bacterial flagellum basal body</location>
    </subcellularLocation>
</comment>
<dbReference type="InterPro" id="IPR001624">
    <property type="entry name" value="FliE"/>
</dbReference>
<dbReference type="GO" id="GO:0009425">
    <property type="term" value="C:bacterial-type flagellum basal body"/>
    <property type="evidence" value="ECO:0007669"/>
    <property type="project" value="UniProtKB-SubCell"/>
</dbReference>
<keyword evidence="7" id="KW-1185">Reference proteome</keyword>
<protein>
    <recommendedName>
        <fullName evidence="4 5">Flagellar hook-basal body complex protein FliE</fullName>
    </recommendedName>
</protein>
<evidence type="ECO:0000256" key="1">
    <source>
        <dbReference type="ARBA" id="ARBA00004117"/>
    </source>
</evidence>
<dbReference type="Pfam" id="PF02049">
    <property type="entry name" value="FliE"/>
    <property type="match status" value="1"/>
</dbReference>
<sequence>MATSAFAAGAYAAAQSIARPGAAPKPMQTSGAGGGFGSLLTQALDSVAQTGAKADAQTLSAAGGKANVIDVVTAVAESETALQTLVAVRDRVISAYEEIMRMPI</sequence>
<keyword evidence="6" id="KW-0966">Cell projection</keyword>
<keyword evidence="6" id="KW-0282">Flagellum</keyword>
<evidence type="ECO:0000313" key="6">
    <source>
        <dbReference type="EMBL" id="GEP00892.1"/>
    </source>
</evidence>
<dbReference type="Proteomes" id="UP000321258">
    <property type="component" value="Unassembled WGS sequence"/>
</dbReference>
<keyword evidence="6" id="KW-0969">Cilium</keyword>
<evidence type="ECO:0000313" key="7">
    <source>
        <dbReference type="Proteomes" id="UP000321258"/>
    </source>
</evidence>
<comment type="similarity">
    <text evidence="2 4">Belongs to the FliE family.</text>
</comment>
<dbReference type="AlphaFoldDB" id="A0A512IT62"/>
<evidence type="ECO:0000256" key="4">
    <source>
        <dbReference type="HAMAP-Rule" id="MF_00724"/>
    </source>
</evidence>
<reference evidence="6 7" key="1">
    <citation type="submission" date="2019-07" db="EMBL/GenBank/DDBJ databases">
        <title>Whole genome shotgun sequence of Methylobacterium haplocladii NBRC 107714.</title>
        <authorList>
            <person name="Hosoyama A."/>
            <person name="Uohara A."/>
            <person name="Ohji S."/>
            <person name="Ichikawa N."/>
        </authorList>
    </citation>
    <scope>NUCLEOTIDE SEQUENCE [LARGE SCALE GENOMIC DNA]</scope>
    <source>
        <strain evidence="6 7">NBRC 107714</strain>
    </source>
</reference>
<gene>
    <name evidence="6" type="primary">fliE1</name>
    <name evidence="4" type="synonym">fliE</name>
    <name evidence="6" type="ORF">MHA02_32790</name>
</gene>
<dbReference type="GO" id="GO:0003774">
    <property type="term" value="F:cytoskeletal motor activity"/>
    <property type="evidence" value="ECO:0007669"/>
    <property type="project" value="InterPro"/>
</dbReference>
<evidence type="ECO:0000256" key="3">
    <source>
        <dbReference type="ARBA" id="ARBA00023143"/>
    </source>
</evidence>
<dbReference type="PRINTS" id="PR01006">
    <property type="entry name" value="FLGHOOKFLIE"/>
</dbReference>
<comment type="caution">
    <text evidence="6">The sequence shown here is derived from an EMBL/GenBank/DDBJ whole genome shotgun (WGS) entry which is preliminary data.</text>
</comment>
<dbReference type="RefSeq" id="WP_147080605.1">
    <property type="nucleotide sequence ID" value="NZ_BJZT01000036.1"/>
</dbReference>
<dbReference type="HAMAP" id="MF_00724">
    <property type="entry name" value="FliE"/>
    <property type="match status" value="1"/>
</dbReference>
<dbReference type="EMBL" id="BJZT01000036">
    <property type="protein sequence ID" value="GEP00892.1"/>
    <property type="molecule type" value="Genomic_DNA"/>
</dbReference>
<evidence type="ECO:0000256" key="5">
    <source>
        <dbReference type="NCBIfam" id="TIGR00205"/>
    </source>
</evidence>
<accession>A0A512IT62</accession>
<dbReference type="NCBIfam" id="TIGR00205">
    <property type="entry name" value="fliE"/>
    <property type="match status" value="1"/>
</dbReference>
<dbReference type="OrthoDB" id="8481852at2"/>
<organism evidence="6 7">
    <name type="scientific">Methylobacterium haplocladii</name>
    <dbReference type="NCBI Taxonomy" id="1176176"/>
    <lineage>
        <taxon>Bacteria</taxon>
        <taxon>Pseudomonadati</taxon>
        <taxon>Pseudomonadota</taxon>
        <taxon>Alphaproteobacteria</taxon>
        <taxon>Hyphomicrobiales</taxon>
        <taxon>Methylobacteriaceae</taxon>
        <taxon>Methylobacterium</taxon>
    </lineage>
</organism>
<dbReference type="GO" id="GO:0005198">
    <property type="term" value="F:structural molecule activity"/>
    <property type="evidence" value="ECO:0007669"/>
    <property type="project" value="UniProtKB-UniRule"/>
</dbReference>
<dbReference type="PANTHER" id="PTHR34653">
    <property type="match status" value="1"/>
</dbReference>
<proteinExistence type="inferred from homology"/>
<keyword evidence="3 4" id="KW-0975">Bacterial flagellum</keyword>
<name>A0A512IT62_9HYPH</name>